<feature type="transmembrane region" description="Helical" evidence="1">
    <location>
        <begin position="12"/>
        <end position="31"/>
    </location>
</feature>
<dbReference type="AlphaFoldDB" id="A0A418XLN0"/>
<keyword evidence="1" id="KW-1133">Transmembrane helix</keyword>
<keyword evidence="1" id="KW-0812">Transmembrane</keyword>
<keyword evidence="3" id="KW-1185">Reference proteome</keyword>
<proteinExistence type="predicted"/>
<dbReference type="Proteomes" id="UP000284021">
    <property type="component" value="Unassembled WGS sequence"/>
</dbReference>
<protein>
    <submittedName>
        <fullName evidence="2">DUF2946 domain-containing protein</fullName>
    </submittedName>
</protein>
<comment type="caution">
    <text evidence="2">The sequence shown here is derived from an EMBL/GenBank/DDBJ whole genome shotgun (WGS) entry which is preliminary data.</text>
</comment>
<dbReference type="RefSeq" id="WP_119953742.1">
    <property type="nucleotide sequence ID" value="NZ_QYUR01000002.1"/>
</dbReference>
<reference evidence="2 3" key="1">
    <citation type="submission" date="2018-09" db="EMBL/GenBank/DDBJ databases">
        <authorList>
            <person name="Zhu H."/>
        </authorList>
    </citation>
    <scope>NUCLEOTIDE SEQUENCE [LARGE SCALE GENOMIC DNA]</scope>
    <source>
        <strain evidence="2 3">K1S02-6</strain>
    </source>
</reference>
<evidence type="ECO:0000313" key="2">
    <source>
        <dbReference type="EMBL" id="RJG13351.1"/>
    </source>
</evidence>
<dbReference type="OrthoDB" id="7017304at2"/>
<sequence>MELARTDRSLIAWMLYFSVLFNVLACGIGHGQMLGLSLNGVGGAFCSAEGNSGPTLDSGAGTVSDSTWSSTFSCPLCGTLSLGLALLFCLSWLRRAPDSLRPAHEPFSKAPPRYTWPSANPRASPF</sequence>
<gene>
    <name evidence="2" type="ORF">D3879_08840</name>
</gene>
<dbReference type="Pfam" id="PF11162">
    <property type="entry name" value="DUF2946"/>
    <property type="match status" value="1"/>
</dbReference>
<keyword evidence="1" id="KW-0472">Membrane</keyword>
<evidence type="ECO:0000313" key="3">
    <source>
        <dbReference type="Proteomes" id="UP000284021"/>
    </source>
</evidence>
<organism evidence="2 3">
    <name type="scientific">Pseudomonas cavernicola</name>
    <dbReference type="NCBI Taxonomy" id="2320866"/>
    <lineage>
        <taxon>Bacteria</taxon>
        <taxon>Pseudomonadati</taxon>
        <taxon>Pseudomonadota</taxon>
        <taxon>Gammaproteobacteria</taxon>
        <taxon>Pseudomonadales</taxon>
        <taxon>Pseudomonadaceae</taxon>
        <taxon>Pseudomonas</taxon>
    </lineage>
</organism>
<dbReference type="EMBL" id="QYUR01000002">
    <property type="protein sequence ID" value="RJG13351.1"/>
    <property type="molecule type" value="Genomic_DNA"/>
</dbReference>
<accession>A0A418XLN0</accession>
<feature type="transmembrane region" description="Helical" evidence="1">
    <location>
        <begin position="70"/>
        <end position="93"/>
    </location>
</feature>
<name>A0A418XLN0_9PSED</name>
<evidence type="ECO:0000256" key="1">
    <source>
        <dbReference type="SAM" id="Phobius"/>
    </source>
</evidence>
<dbReference type="InterPro" id="IPR021333">
    <property type="entry name" value="DUF2946"/>
</dbReference>